<proteinExistence type="predicted"/>
<evidence type="ECO:0000313" key="1">
    <source>
        <dbReference type="EMBL" id="SHL96070.1"/>
    </source>
</evidence>
<protein>
    <recommendedName>
        <fullName evidence="3">Glycosaminoglycan attachment site</fullName>
    </recommendedName>
</protein>
<gene>
    <name evidence="1" type="ORF">SAMN05878437_0491</name>
</gene>
<sequence>MSELPLFKDVAKIEAQHPVYQMIRDGDYAPERKVLLEWSDGFEDRDGKFCHEFQTSFEPCLWELYLHAFLKELGATIDFSYSAPDFVVDAEEPFCIEATISAPPMDGQPAHGYSMDSLPSDFNRFNQDATIRLCNSFTSKVKRLRERYSKLAQCKNKPFVLAIASFDRPFSHMSAFRPIISALYGLYHDEEQTLASGSNEMVSYNVSGVLKNENATIDLGYFCSPEYSDVSAVIFSSLATWGKVRALADNPSAMTVYTTYHPNRGSLYPIIRKISKSEYFEHLSDGLCVLHNPFAKHPLKPSALSHERLAQGFVKDDGELDFSAPDDFLLMRSLMSVKVDKSGGS</sequence>
<dbReference type="EMBL" id="LT670847">
    <property type="protein sequence ID" value="SHL96070.1"/>
    <property type="molecule type" value="Genomic_DNA"/>
</dbReference>
<dbReference type="OrthoDB" id="981968at2"/>
<reference evidence="1 2" key="1">
    <citation type="submission" date="2016-11" db="EMBL/GenBank/DDBJ databases">
        <authorList>
            <person name="Jaros S."/>
            <person name="Januszkiewicz K."/>
            <person name="Wedrychowicz H."/>
        </authorList>
    </citation>
    <scope>NUCLEOTIDE SEQUENCE [LARGE SCALE GENOMIC DNA]</scope>
    <source>
        <strain evidence="1 2">ACAM 12</strain>
    </source>
</reference>
<organism evidence="1 2">
    <name type="scientific">Vreelandella subglaciescola</name>
    <dbReference type="NCBI Taxonomy" id="29571"/>
    <lineage>
        <taxon>Bacteria</taxon>
        <taxon>Pseudomonadati</taxon>
        <taxon>Pseudomonadota</taxon>
        <taxon>Gammaproteobacteria</taxon>
        <taxon>Oceanospirillales</taxon>
        <taxon>Halomonadaceae</taxon>
        <taxon>Vreelandella</taxon>
    </lineage>
</organism>
<accession>A0A1M7EWH9</accession>
<name>A0A1M7EWH9_9GAMM</name>
<evidence type="ECO:0000313" key="2">
    <source>
        <dbReference type="Proteomes" id="UP000190911"/>
    </source>
</evidence>
<dbReference type="RefSeq" id="WP_079551007.1">
    <property type="nucleotide sequence ID" value="NZ_LT670847.1"/>
</dbReference>
<dbReference type="AlphaFoldDB" id="A0A1M7EWH9"/>
<keyword evidence="2" id="KW-1185">Reference proteome</keyword>
<evidence type="ECO:0008006" key="3">
    <source>
        <dbReference type="Google" id="ProtNLM"/>
    </source>
</evidence>
<dbReference type="Proteomes" id="UP000190911">
    <property type="component" value="Chromosome I"/>
</dbReference>
<dbReference type="InParanoid" id="A0A1M7EWH9"/>